<dbReference type="RefSeq" id="WP_022919853.1">
    <property type="nucleotide sequence ID" value="NZ_BMLB01000008.1"/>
</dbReference>
<sequence>MNPTISRLALRGLVGQRRGLVLVALPALLVLLAAVVRMLTGEPVSARLILVEVGLAVVVPLVALLAANGVLGPEIDDGSVVYLLSTPVSRYVVAASKWLTAAGVSVVLSSGGLAGAALAGGVSSRWVLGSAAAGAIGAVLYTALFTLMSAATRHGMIAGLVYALILERAMGSLLTGIRYVSVQSFTQRLTEPVADIDLPVADLGLGYAVVAAVVVLVVGVGAAGWRLQRFQLKGDE</sequence>
<feature type="transmembrane region" description="Helical" evidence="1">
    <location>
        <begin position="126"/>
        <end position="147"/>
    </location>
</feature>
<feature type="transmembrane region" description="Helical" evidence="1">
    <location>
        <begin position="159"/>
        <end position="180"/>
    </location>
</feature>
<dbReference type="EMBL" id="BMLB01000008">
    <property type="protein sequence ID" value="GGK82048.1"/>
    <property type="molecule type" value="Genomic_DNA"/>
</dbReference>
<proteinExistence type="predicted"/>
<protein>
    <submittedName>
        <fullName evidence="2">ABC transporter permease</fullName>
    </submittedName>
</protein>
<evidence type="ECO:0000313" key="2">
    <source>
        <dbReference type="EMBL" id="GGK82048.1"/>
    </source>
</evidence>
<evidence type="ECO:0000256" key="1">
    <source>
        <dbReference type="SAM" id="Phobius"/>
    </source>
</evidence>
<feature type="transmembrane region" description="Helical" evidence="1">
    <location>
        <begin position="205"/>
        <end position="225"/>
    </location>
</feature>
<dbReference type="Proteomes" id="UP000662111">
    <property type="component" value="Unassembled WGS sequence"/>
</dbReference>
<evidence type="ECO:0000313" key="3">
    <source>
        <dbReference type="Proteomes" id="UP000662111"/>
    </source>
</evidence>
<keyword evidence="1" id="KW-0812">Transmembrane</keyword>
<reference evidence="3" key="1">
    <citation type="journal article" date="2019" name="Int. J. Syst. Evol. Microbiol.">
        <title>The Global Catalogue of Microorganisms (GCM) 10K type strain sequencing project: providing services to taxonomists for standard genome sequencing and annotation.</title>
        <authorList>
            <consortium name="The Broad Institute Genomics Platform"/>
            <consortium name="The Broad Institute Genome Sequencing Center for Infectious Disease"/>
            <person name="Wu L."/>
            <person name="Ma J."/>
        </authorList>
    </citation>
    <scope>NUCLEOTIDE SEQUENCE [LARGE SCALE GENOMIC DNA]</scope>
    <source>
        <strain evidence="3">CGMCC 1.5362</strain>
    </source>
</reference>
<gene>
    <name evidence="2" type="ORF">GCM10011509_33200</name>
</gene>
<keyword evidence="1" id="KW-1133">Transmembrane helix</keyword>
<organism evidence="2 3">
    <name type="scientific">Ornithinimicrobium pekingense</name>
    <dbReference type="NCBI Taxonomy" id="384677"/>
    <lineage>
        <taxon>Bacteria</taxon>
        <taxon>Bacillati</taxon>
        <taxon>Actinomycetota</taxon>
        <taxon>Actinomycetes</taxon>
        <taxon>Micrococcales</taxon>
        <taxon>Ornithinimicrobiaceae</taxon>
        <taxon>Ornithinimicrobium</taxon>
    </lineage>
</organism>
<comment type="caution">
    <text evidence="2">The sequence shown here is derived from an EMBL/GenBank/DDBJ whole genome shotgun (WGS) entry which is preliminary data.</text>
</comment>
<accession>A0ABQ2FCW6</accession>
<feature type="transmembrane region" description="Helical" evidence="1">
    <location>
        <begin position="98"/>
        <end position="120"/>
    </location>
</feature>
<feature type="transmembrane region" description="Helical" evidence="1">
    <location>
        <begin position="46"/>
        <end position="67"/>
    </location>
</feature>
<name>A0ABQ2FCW6_9MICO</name>
<keyword evidence="1" id="KW-0472">Membrane</keyword>
<keyword evidence="3" id="KW-1185">Reference proteome</keyword>
<feature type="transmembrane region" description="Helical" evidence="1">
    <location>
        <begin position="20"/>
        <end position="40"/>
    </location>
</feature>